<gene>
    <name evidence="1" type="ORF">TAV2_LOCUS8386</name>
</gene>
<dbReference type="GO" id="GO:0004674">
    <property type="term" value="F:protein serine/threonine kinase activity"/>
    <property type="evidence" value="ECO:0007669"/>
    <property type="project" value="TreeGrafter"/>
</dbReference>
<evidence type="ECO:0000313" key="1">
    <source>
        <dbReference type="EMBL" id="CAH2049735.1"/>
    </source>
</evidence>
<dbReference type="InterPro" id="IPR051681">
    <property type="entry name" value="Ser/Thr_Kinases-Pseudokinases"/>
</dbReference>
<sequence>MVCPWLWSSWADEMETDIMYGVNRGIVKLLDWEEGGMMTTAKTAALRASFRQEVAVLLSLQWGIPSKNSTDTTTLPSSTCCIVVEYLLGDIKEVSLCKLEEETCLQSTENLLLDVNKNLKIADFDVACVEAQNPQDMTGEIGTLGTWHQSKCDVYSFGICLWRIYCCDLPYMNLGFTEVSFAIVCQNLRPKIPR</sequence>
<dbReference type="AlphaFoldDB" id="A0AAU9RT07"/>
<dbReference type="InterPro" id="IPR011009">
    <property type="entry name" value="Kinase-like_dom_sf"/>
</dbReference>
<evidence type="ECO:0008006" key="3">
    <source>
        <dbReference type="Google" id="ProtNLM"/>
    </source>
</evidence>
<dbReference type="Proteomes" id="UP000836841">
    <property type="component" value="Unassembled WGS sequence"/>
</dbReference>
<dbReference type="GO" id="GO:0005886">
    <property type="term" value="C:plasma membrane"/>
    <property type="evidence" value="ECO:0007669"/>
    <property type="project" value="TreeGrafter"/>
</dbReference>
<dbReference type="SUPFAM" id="SSF56112">
    <property type="entry name" value="Protein kinase-like (PK-like)"/>
    <property type="match status" value="1"/>
</dbReference>
<name>A0AAU9RT07_THLAR</name>
<protein>
    <recommendedName>
        <fullName evidence="3">Protein kinase domain-containing protein</fullName>
    </recommendedName>
</protein>
<accession>A0AAU9RT07</accession>
<comment type="caution">
    <text evidence="1">The sequence shown here is derived from an EMBL/GenBank/DDBJ whole genome shotgun (WGS) entry which is preliminary data.</text>
</comment>
<proteinExistence type="predicted"/>
<keyword evidence="2" id="KW-1185">Reference proteome</keyword>
<organism evidence="1 2">
    <name type="scientific">Thlaspi arvense</name>
    <name type="common">Field penny-cress</name>
    <dbReference type="NCBI Taxonomy" id="13288"/>
    <lineage>
        <taxon>Eukaryota</taxon>
        <taxon>Viridiplantae</taxon>
        <taxon>Streptophyta</taxon>
        <taxon>Embryophyta</taxon>
        <taxon>Tracheophyta</taxon>
        <taxon>Spermatophyta</taxon>
        <taxon>Magnoliopsida</taxon>
        <taxon>eudicotyledons</taxon>
        <taxon>Gunneridae</taxon>
        <taxon>Pentapetalae</taxon>
        <taxon>rosids</taxon>
        <taxon>malvids</taxon>
        <taxon>Brassicales</taxon>
        <taxon>Brassicaceae</taxon>
        <taxon>Thlaspideae</taxon>
        <taxon>Thlaspi</taxon>
    </lineage>
</organism>
<dbReference type="PANTHER" id="PTHR44329">
    <property type="entry name" value="SERINE/THREONINE-PROTEIN KINASE TNNI3K-RELATED"/>
    <property type="match status" value="1"/>
</dbReference>
<reference evidence="1 2" key="1">
    <citation type="submission" date="2022-03" db="EMBL/GenBank/DDBJ databases">
        <authorList>
            <person name="Nunn A."/>
            <person name="Chopra R."/>
            <person name="Nunn A."/>
            <person name="Contreras Garrido A."/>
        </authorList>
    </citation>
    <scope>NUCLEOTIDE SEQUENCE [LARGE SCALE GENOMIC DNA]</scope>
</reference>
<dbReference type="PANTHER" id="PTHR44329:SF271">
    <property type="entry name" value="ATMRK1"/>
    <property type="match status" value="1"/>
</dbReference>
<dbReference type="Gene3D" id="1.10.510.10">
    <property type="entry name" value="Transferase(Phosphotransferase) domain 1"/>
    <property type="match status" value="1"/>
</dbReference>
<evidence type="ECO:0000313" key="2">
    <source>
        <dbReference type="Proteomes" id="UP000836841"/>
    </source>
</evidence>
<dbReference type="EMBL" id="CAJVSB020000332">
    <property type="protein sequence ID" value="CAH2049735.1"/>
    <property type="molecule type" value="Genomic_DNA"/>
</dbReference>